<keyword evidence="2" id="KW-0472">Membrane</keyword>
<evidence type="ECO:0000256" key="2">
    <source>
        <dbReference type="SAM" id="Phobius"/>
    </source>
</evidence>
<feature type="region of interest" description="Disordered" evidence="1">
    <location>
        <begin position="111"/>
        <end position="138"/>
    </location>
</feature>
<dbReference type="EMBL" id="CAJNOJ010000020">
    <property type="protein sequence ID" value="CAF0843068.1"/>
    <property type="molecule type" value="Genomic_DNA"/>
</dbReference>
<keyword evidence="2" id="KW-0812">Transmembrane</keyword>
<evidence type="ECO:0000256" key="1">
    <source>
        <dbReference type="SAM" id="MobiDB-lite"/>
    </source>
</evidence>
<comment type="caution">
    <text evidence="3">The sequence shown here is derived from an EMBL/GenBank/DDBJ whole genome shotgun (WGS) entry which is preliminary data.</text>
</comment>
<evidence type="ECO:0000313" key="3">
    <source>
        <dbReference type="EMBL" id="CAF0843068.1"/>
    </source>
</evidence>
<accession>A0A813VHA9</accession>
<proteinExistence type="predicted"/>
<protein>
    <recommendedName>
        <fullName evidence="5">EGF-like domain-containing protein</fullName>
    </recommendedName>
</protein>
<evidence type="ECO:0000313" key="4">
    <source>
        <dbReference type="Proteomes" id="UP000663852"/>
    </source>
</evidence>
<keyword evidence="2" id="KW-1133">Transmembrane helix</keyword>
<reference evidence="3" key="1">
    <citation type="submission" date="2021-02" db="EMBL/GenBank/DDBJ databases">
        <authorList>
            <person name="Nowell W R."/>
        </authorList>
    </citation>
    <scope>NUCLEOTIDE SEQUENCE</scope>
</reference>
<evidence type="ECO:0008006" key="5">
    <source>
        <dbReference type="Google" id="ProtNLM"/>
    </source>
</evidence>
<sequence>MTAHITTTSDQQQQRHMIYNNRTYVRTMYTSTTNQFFHPSSKSLPMSSVNVCDYLLYETKLAEDVGSATSSSCIRNNELYDNAYSHTYDNPIECLESYNVKQSLINLPQGNRSLSDNIKDENITNDDEDKYGSSNSPHSTSPILFYLENRRLALYACLISFLLLFLLGIGIFLLYRLLRPVVITTTVNNHYAMMNASTISPTLLRILTQSTTQKSSTSVPFSYSMCPPDRWGMYCKNICKPCGLGVCHTITGQCICPDDIYGEFCDLTKVNDKPKRGDMMS</sequence>
<name>A0A813VHA9_ADIRI</name>
<dbReference type="AlphaFoldDB" id="A0A813VHA9"/>
<dbReference type="OrthoDB" id="6130531at2759"/>
<feature type="transmembrane region" description="Helical" evidence="2">
    <location>
        <begin position="152"/>
        <end position="175"/>
    </location>
</feature>
<dbReference type="Gene3D" id="2.170.300.10">
    <property type="entry name" value="Tie2 ligand-binding domain superfamily"/>
    <property type="match status" value="1"/>
</dbReference>
<gene>
    <name evidence="3" type="ORF">EDS130_LOCUS6932</name>
</gene>
<dbReference type="Proteomes" id="UP000663852">
    <property type="component" value="Unassembled WGS sequence"/>
</dbReference>
<organism evidence="3 4">
    <name type="scientific">Adineta ricciae</name>
    <name type="common">Rotifer</name>
    <dbReference type="NCBI Taxonomy" id="249248"/>
    <lineage>
        <taxon>Eukaryota</taxon>
        <taxon>Metazoa</taxon>
        <taxon>Spiralia</taxon>
        <taxon>Gnathifera</taxon>
        <taxon>Rotifera</taxon>
        <taxon>Eurotatoria</taxon>
        <taxon>Bdelloidea</taxon>
        <taxon>Adinetida</taxon>
        <taxon>Adinetidae</taxon>
        <taxon>Adineta</taxon>
    </lineage>
</organism>